<proteinExistence type="predicted"/>
<name>A0A8S4S0E4_9NEOP</name>
<evidence type="ECO:0000313" key="2">
    <source>
        <dbReference type="EMBL" id="CAH2243266.1"/>
    </source>
</evidence>
<feature type="region of interest" description="Disordered" evidence="1">
    <location>
        <begin position="521"/>
        <end position="543"/>
    </location>
</feature>
<evidence type="ECO:0000256" key="1">
    <source>
        <dbReference type="SAM" id="MobiDB-lite"/>
    </source>
</evidence>
<protein>
    <submittedName>
        <fullName evidence="2">Jg17372 protein</fullName>
    </submittedName>
</protein>
<organism evidence="2 3">
    <name type="scientific">Pararge aegeria aegeria</name>
    <dbReference type="NCBI Taxonomy" id="348720"/>
    <lineage>
        <taxon>Eukaryota</taxon>
        <taxon>Metazoa</taxon>
        <taxon>Ecdysozoa</taxon>
        <taxon>Arthropoda</taxon>
        <taxon>Hexapoda</taxon>
        <taxon>Insecta</taxon>
        <taxon>Pterygota</taxon>
        <taxon>Neoptera</taxon>
        <taxon>Endopterygota</taxon>
        <taxon>Lepidoptera</taxon>
        <taxon>Glossata</taxon>
        <taxon>Ditrysia</taxon>
        <taxon>Papilionoidea</taxon>
        <taxon>Nymphalidae</taxon>
        <taxon>Satyrinae</taxon>
        <taxon>Satyrini</taxon>
        <taxon>Parargina</taxon>
        <taxon>Pararge</taxon>
    </lineage>
</organism>
<evidence type="ECO:0000313" key="3">
    <source>
        <dbReference type="Proteomes" id="UP000838756"/>
    </source>
</evidence>
<comment type="caution">
    <text evidence="2">The sequence shown here is derived from an EMBL/GenBank/DDBJ whole genome shotgun (WGS) entry which is preliminary data.</text>
</comment>
<feature type="compositionally biased region" description="Polar residues" evidence="1">
    <location>
        <begin position="205"/>
        <end position="219"/>
    </location>
</feature>
<dbReference type="EMBL" id="CAKXAJ010025735">
    <property type="protein sequence ID" value="CAH2243266.1"/>
    <property type="molecule type" value="Genomic_DNA"/>
</dbReference>
<gene>
    <name evidence="2" type="primary">jg17372</name>
    <name evidence="2" type="ORF">PAEG_LOCUS19431</name>
</gene>
<reference evidence="2" key="1">
    <citation type="submission" date="2022-03" db="EMBL/GenBank/DDBJ databases">
        <authorList>
            <person name="Lindestad O."/>
        </authorList>
    </citation>
    <scope>NUCLEOTIDE SEQUENCE</scope>
</reference>
<dbReference type="Proteomes" id="UP000838756">
    <property type="component" value="Unassembled WGS sequence"/>
</dbReference>
<feature type="region of interest" description="Disordered" evidence="1">
    <location>
        <begin position="416"/>
        <end position="445"/>
    </location>
</feature>
<keyword evidence="3" id="KW-1185">Reference proteome</keyword>
<sequence length="699" mass="76859">MALDRQRILNELGSVLNQLQSADCGCMGKLFGDVGQDTASSSLTPTGGGCRQNCCYSHGHRWNSNRSCGEPYPGNAQNTNSTCIGSCNPPKLYADTYNYLTKNLMQPTVEEVYNDLKSLSPDNCIANNQIANQMGLSPNSLAAQGKMGKMPNLYKINADNTYNSFTGQPDNVVCIPSNDANQNQMGQVGGMGPEIMNMVESNMTKQNKSSPNLGQNGQMTGPMESPHGTTNQYIKNANTLGYPNSYNANQSTMQPNIPPAGNVQNLGKTNPAARQMAAGHHHGHHSQGISKFNEIFPGVMNNTDGNLGFDPMAIAIQMNPSNQKQTAINNMKRMMENHNPNLVLNQSTNPASLTGKGPLQNQIQNNVLPNHIGQSNLLQQAGIETVEQNVVPMTYQNSSYIKYRNPYEQIYNQQEYTASSRDPVQNQQTRQPEQRNHQQNNIDPNTGRALTQMQAVPFPTSACGTTLQQPIYPRTQIKDSILPADTTKYKAPNHPKYFEYNTLGQPVDKLSAETYRVIEPSLPQTLSPQPPPNPRTDAAKYSKVKSTVSKTSLMGVKVGRKPSQLQHIYNQYKGSQSYTQQNITTAGVNAVSHSEGKLNAPDVNLQHRQTPVEKVGGDTFVNNQIRDERMETMVGQISDVPASIKSISARKPDEIAPVLKRNTRNGLQDIVYTSYPSAAWTFHGVRSSPCSPGRYRYSK</sequence>
<accession>A0A8S4S0E4</accession>
<dbReference type="OrthoDB" id="7485989at2759"/>
<feature type="region of interest" description="Disordered" evidence="1">
    <location>
        <begin position="205"/>
        <end position="237"/>
    </location>
</feature>
<feature type="compositionally biased region" description="Polar residues" evidence="1">
    <location>
        <begin position="227"/>
        <end position="237"/>
    </location>
</feature>
<dbReference type="AlphaFoldDB" id="A0A8S4S0E4"/>